<dbReference type="SUPFAM" id="SSF51366">
    <property type="entry name" value="Ribulose-phoshate binding barrel"/>
    <property type="match status" value="1"/>
</dbReference>
<name>A0A2U2BDY2_9BACT</name>
<dbReference type="EMBL" id="QEWP01000001">
    <property type="protein sequence ID" value="PWE01243.1"/>
    <property type="molecule type" value="Genomic_DNA"/>
</dbReference>
<organism evidence="11 12">
    <name type="scientific">Marinilabilia rubra</name>
    <dbReference type="NCBI Taxonomy" id="2162893"/>
    <lineage>
        <taxon>Bacteria</taxon>
        <taxon>Pseudomonadati</taxon>
        <taxon>Bacteroidota</taxon>
        <taxon>Bacteroidia</taxon>
        <taxon>Marinilabiliales</taxon>
        <taxon>Marinilabiliaceae</taxon>
        <taxon>Marinilabilia</taxon>
    </lineage>
</organism>
<dbReference type="AlphaFoldDB" id="A0A2U2BDY2"/>
<dbReference type="CDD" id="cd00405">
    <property type="entry name" value="PRAI"/>
    <property type="match status" value="1"/>
</dbReference>
<evidence type="ECO:0000256" key="7">
    <source>
        <dbReference type="ARBA" id="ARBA00023141"/>
    </source>
</evidence>
<dbReference type="GO" id="GO:0000162">
    <property type="term" value="P:L-tryptophan biosynthetic process"/>
    <property type="evidence" value="ECO:0007669"/>
    <property type="project" value="UniProtKB-UniRule"/>
</dbReference>
<proteinExistence type="inferred from homology"/>
<evidence type="ECO:0000313" key="11">
    <source>
        <dbReference type="EMBL" id="PWE01243.1"/>
    </source>
</evidence>
<evidence type="ECO:0000256" key="8">
    <source>
        <dbReference type="ARBA" id="ARBA00023235"/>
    </source>
</evidence>
<evidence type="ECO:0000256" key="3">
    <source>
        <dbReference type="ARBA" id="ARBA00012572"/>
    </source>
</evidence>
<comment type="caution">
    <text evidence="11">The sequence shown here is derived from an EMBL/GenBank/DDBJ whole genome shotgun (WGS) entry which is preliminary data.</text>
</comment>
<evidence type="ECO:0000256" key="6">
    <source>
        <dbReference type="ARBA" id="ARBA00022822"/>
    </source>
</evidence>
<dbReference type="Pfam" id="PF00697">
    <property type="entry name" value="PRAI"/>
    <property type="match status" value="1"/>
</dbReference>
<evidence type="ECO:0000256" key="5">
    <source>
        <dbReference type="ARBA" id="ARBA00022605"/>
    </source>
</evidence>
<evidence type="ECO:0000256" key="9">
    <source>
        <dbReference type="HAMAP-Rule" id="MF_00135"/>
    </source>
</evidence>
<accession>A0A2U2BDY2</accession>
<feature type="domain" description="N-(5'phosphoribosyl) anthranilate isomerase (PRAI)" evidence="10">
    <location>
        <begin position="8"/>
        <end position="207"/>
    </location>
</feature>
<dbReference type="GO" id="GO:0004640">
    <property type="term" value="F:phosphoribosylanthranilate isomerase activity"/>
    <property type="evidence" value="ECO:0007669"/>
    <property type="project" value="UniProtKB-UniRule"/>
</dbReference>
<dbReference type="OrthoDB" id="9786954at2"/>
<keyword evidence="12" id="KW-1185">Reference proteome</keyword>
<dbReference type="UniPathway" id="UPA00035">
    <property type="reaction ID" value="UER00042"/>
</dbReference>
<keyword evidence="7 9" id="KW-0057">Aromatic amino acid biosynthesis</keyword>
<dbReference type="InterPro" id="IPR044643">
    <property type="entry name" value="TrpF_fam"/>
</dbReference>
<gene>
    <name evidence="9" type="primary">trpF</name>
    <name evidence="11" type="ORF">DDZ16_01785</name>
</gene>
<keyword evidence="5 9" id="KW-0028">Amino-acid biosynthesis</keyword>
<keyword evidence="8 9" id="KW-0413">Isomerase</keyword>
<comment type="pathway">
    <text evidence="2 9">Amino-acid biosynthesis; L-tryptophan biosynthesis; L-tryptophan from chorismate: step 3/5.</text>
</comment>
<dbReference type="InterPro" id="IPR011060">
    <property type="entry name" value="RibuloseP-bd_barrel"/>
</dbReference>
<evidence type="ECO:0000259" key="10">
    <source>
        <dbReference type="Pfam" id="PF00697"/>
    </source>
</evidence>
<evidence type="ECO:0000256" key="1">
    <source>
        <dbReference type="ARBA" id="ARBA00001164"/>
    </source>
</evidence>
<evidence type="ECO:0000256" key="4">
    <source>
        <dbReference type="ARBA" id="ARBA00022272"/>
    </source>
</evidence>
<dbReference type="PANTHER" id="PTHR42894:SF1">
    <property type="entry name" value="N-(5'-PHOSPHORIBOSYL)ANTHRANILATE ISOMERASE"/>
    <property type="match status" value="1"/>
</dbReference>
<reference evidence="11 12" key="1">
    <citation type="submission" date="2018-05" db="EMBL/GenBank/DDBJ databases">
        <title>Marinilabilia rubrum sp. nov., isolated from saltern sediment.</title>
        <authorList>
            <person name="Zhang R."/>
        </authorList>
    </citation>
    <scope>NUCLEOTIDE SEQUENCE [LARGE SCALE GENOMIC DNA]</scope>
    <source>
        <strain evidence="11 12">WTE16</strain>
    </source>
</reference>
<protein>
    <recommendedName>
        <fullName evidence="4 9">N-(5'-phosphoribosyl)anthranilate isomerase</fullName>
        <shortName evidence="9">PRAI</shortName>
        <ecNumber evidence="3 9">5.3.1.24</ecNumber>
    </recommendedName>
</protein>
<dbReference type="InterPro" id="IPR001240">
    <property type="entry name" value="PRAI_dom"/>
</dbReference>
<dbReference type="EC" id="5.3.1.24" evidence="3 9"/>
<evidence type="ECO:0000256" key="2">
    <source>
        <dbReference type="ARBA" id="ARBA00004664"/>
    </source>
</evidence>
<evidence type="ECO:0000313" key="12">
    <source>
        <dbReference type="Proteomes" id="UP000244956"/>
    </source>
</evidence>
<dbReference type="Proteomes" id="UP000244956">
    <property type="component" value="Unassembled WGS sequence"/>
</dbReference>
<dbReference type="Gene3D" id="3.20.20.70">
    <property type="entry name" value="Aldolase class I"/>
    <property type="match status" value="1"/>
</dbReference>
<dbReference type="InterPro" id="IPR013785">
    <property type="entry name" value="Aldolase_TIM"/>
</dbReference>
<comment type="catalytic activity">
    <reaction evidence="1 9">
        <text>N-(5-phospho-beta-D-ribosyl)anthranilate = 1-(2-carboxyphenylamino)-1-deoxy-D-ribulose 5-phosphate</text>
        <dbReference type="Rhea" id="RHEA:21540"/>
        <dbReference type="ChEBI" id="CHEBI:18277"/>
        <dbReference type="ChEBI" id="CHEBI:58613"/>
        <dbReference type="EC" id="5.3.1.24"/>
    </reaction>
</comment>
<comment type="similarity">
    <text evidence="9">Belongs to the TrpF family.</text>
</comment>
<sequence>MQNNLKIKVCGMRQQENIEALTALGPDYMGFIFYSKSPRFAGGFLTPKIIKQIPESIKKTGVFVNLKNQDILEICKNLSLNTVQLHGKESPEQCRAIKNLGLEVIKAFSLNSMEEIDQIMAYEEVCDYFLFDTPTRKYGGSGKKFDWSLLKALPSEKPFFLSGGIEENDAETLIEDCPVSPFAVDINSKFEIEPGLKNIESIERFIKTIRKQS</sequence>
<dbReference type="PANTHER" id="PTHR42894">
    <property type="entry name" value="N-(5'-PHOSPHORIBOSYL)ANTHRANILATE ISOMERASE"/>
    <property type="match status" value="1"/>
</dbReference>
<dbReference type="HAMAP" id="MF_00135">
    <property type="entry name" value="PRAI"/>
    <property type="match status" value="1"/>
</dbReference>
<keyword evidence="6 9" id="KW-0822">Tryptophan biosynthesis</keyword>